<gene>
    <name evidence="2" type="ORF">K431DRAFT_197635</name>
</gene>
<protein>
    <submittedName>
        <fullName evidence="2">Uncharacterized protein</fullName>
    </submittedName>
</protein>
<feature type="non-terminal residue" evidence="2">
    <location>
        <position position="132"/>
    </location>
</feature>
<evidence type="ECO:0000313" key="3">
    <source>
        <dbReference type="Proteomes" id="UP000799441"/>
    </source>
</evidence>
<feature type="region of interest" description="Disordered" evidence="1">
    <location>
        <begin position="68"/>
        <end position="93"/>
    </location>
</feature>
<reference evidence="2" key="1">
    <citation type="journal article" date="2020" name="Stud. Mycol.">
        <title>101 Dothideomycetes genomes: a test case for predicting lifestyles and emergence of pathogens.</title>
        <authorList>
            <person name="Haridas S."/>
            <person name="Albert R."/>
            <person name="Binder M."/>
            <person name="Bloem J."/>
            <person name="Labutti K."/>
            <person name="Salamov A."/>
            <person name="Andreopoulos B."/>
            <person name="Baker S."/>
            <person name="Barry K."/>
            <person name="Bills G."/>
            <person name="Bluhm B."/>
            <person name="Cannon C."/>
            <person name="Castanera R."/>
            <person name="Culley D."/>
            <person name="Daum C."/>
            <person name="Ezra D."/>
            <person name="Gonzalez J."/>
            <person name="Henrissat B."/>
            <person name="Kuo A."/>
            <person name="Liang C."/>
            <person name="Lipzen A."/>
            <person name="Lutzoni F."/>
            <person name="Magnuson J."/>
            <person name="Mondo S."/>
            <person name="Nolan M."/>
            <person name="Ohm R."/>
            <person name="Pangilinan J."/>
            <person name="Park H.-J."/>
            <person name="Ramirez L."/>
            <person name="Alfaro M."/>
            <person name="Sun H."/>
            <person name="Tritt A."/>
            <person name="Yoshinaga Y."/>
            <person name="Zwiers L.-H."/>
            <person name="Turgeon B."/>
            <person name="Goodwin S."/>
            <person name="Spatafora J."/>
            <person name="Crous P."/>
            <person name="Grigoriev I."/>
        </authorList>
    </citation>
    <scope>NUCLEOTIDE SEQUENCE</scope>
    <source>
        <strain evidence="2">CBS 116435</strain>
    </source>
</reference>
<sequence>QTICADYINDCGQTYGGCYPACSGYTTPSFTPPPCTATPTNTASCTIYVNSCGLTYGGCYDSCKTPSPSFSDPGCGPTTTTTTPPPGPTTTDVPSCGTRCVDYINSCGQTYGGCYDDCASTTPSFTDPGCPT</sequence>
<dbReference type="Proteomes" id="UP000799441">
    <property type="component" value="Unassembled WGS sequence"/>
</dbReference>
<feature type="non-terminal residue" evidence="2">
    <location>
        <position position="1"/>
    </location>
</feature>
<comment type="caution">
    <text evidence="2">The sequence shown here is derived from an EMBL/GenBank/DDBJ whole genome shotgun (WGS) entry which is preliminary data.</text>
</comment>
<feature type="compositionally biased region" description="Low complexity" evidence="1">
    <location>
        <begin position="73"/>
        <end position="82"/>
    </location>
</feature>
<evidence type="ECO:0000256" key="1">
    <source>
        <dbReference type="SAM" id="MobiDB-lite"/>
    </source>
</evidence>
<accession>A0A9P4QHB4</accession>
<name>A0A9P4QHB4_9PEZI</name>
<proteinExistence type="predicted"/>
<dbReference type="OrthoDB" id="3924764at2759"/>
<dbReference type="EMBL" id="MU003769">
    <property type="protein sequence ID" value="KAF2724886.1"/>
    <property type="molecule type" value="Genomic_DNA"/>
</dbReference>
<dbReference type="AlphaFoldDB" id="A0A9P4QHB4"/>
<keyword evidence="3" id="KW-1185">Reference proteome</keyword>
<evidence type="ECO:0000313" key="2">
    <source>
        <dbReference type="EMBL" id="KAF2724886.1"/>
    </source>
</evidence>
<organism evidence="2 3">
    <name type="scientific">Polychaeton citri CBS 116435</name>
    <dbReference type="NCBI Taxonomy" id="1314669"/>
    <lineage>
        <taxon>Eukaryota</taxon>
        <taxon>Fungi</taxon>
        <taxon>Dikarya</taxon>
        <taxon>Ascomycota</taxon>
        <taxon>Pezizomycotina</taxon>
        <taxon>Dothideomycetes</taxon>
        <taxon>Dothideomycetidae</taxon>
        <taxon>Capnodiales</taxon>
        <taxon>Capnodiaceae</taxon>
        <taxon>Polychaeton</taxon>
    </lineage>
</organism>